<dbReference type="OrthoDB" id="9786870at2"/>
<evidence type="ECO:0000313" key="3">
    <source>
        <dbReference type="EMBL" id="GEC96581.1"/>
    </source>
</evidence>
<organism evidence="3 4">
    <name type="scientific">Zoogloea ramigera</name>
    <dbReference type="NCBI Taxonomy" id="350"/>
    <lineage>
        <taxon>Bacteria</taxon>
        <taxon>Pseudomonadati</taxon>
        <taxon>Pseudomonadota</taxon>
        <taxon>Betaproteobacteria</taxon>
        <taxon>Rhodocyclales</taxon>
        <taxon>Zoogloeaceae</taxon>
        <taxon>Zoogloea</taxon>
    </lineage>
</organism>
<dbReference type="SUPFAM" id="SSF53649">
    <property type="entry name" value="Alkaline phosphatase-like"/>
    <property type="match status" value="1"/>
</dbReference>
<feature type="transmembrane region" description="Helical" evidence="1">
    <location>
        <begin position="114"/>
        <end position="139"/>
    </location>
</feature>
<dbReference type="GO" id="GO:0016776">
    <property type="term" value="F:phosphotransferase activity, phosphate group as acceptor"/>
    <property type="evidence" value="ECO:0007669"/>
    <property type="project" value="TreeGrafter"/>
</dbReference>
<dbReference type="Pfam" id="PF00884">
    <property type="entry name" value="Sulfatase"/>
    <property type="match status" value="1"/>
</dbReference>
<proteinExistence type="predicted"/>
<dbReference type="InterPro" id="IPR000917">
    <property type="entry name" value="Sulfatase_N"/>
</dbReference>
<feature type="transmembrane region" description="Helical" evidence="1">
    <location>
        <begin position="151"/>
        <end position="175"/>
    </location>
</feature>
<name>A0A4Y4CUJ3_ZOORA</name>
<feature type="transmembrane region" description="Helical" evidence="1">
    <location>
        <begin position="72"/>
        <end position="94"/>
    </location>
</feature>
<evidence type="ECO:0000256" key="1">
    <source>
        <dbReference type="SAM" id="Phobius"/>
    </source>
</evidence>
<dbReference type="InterPro" id="IPR040423">
    <property type="entry name" value="PEA_transferase"/>
</dbReference>
<dbReference type="EMBL" id="BJNV01000047">
    <property type="protein sequence ID" value="GEC96581.1"/>
    <property type="molecule type" value="Genomic_DNA"/>
</dbReference>
<dbReference type="GO" id="GO:0005886">
    <property type="term" value="C:plasma membrane"/>
    <property type="evidence" value="ECO:0007669"/>
    <property type="project" value="UniProtKB-SubCell"/>
</dbReference>
<feature type="domain" description="Sulfatase N-terminal" evidence="2">
    <location>
        <begin position="233"/>
        <end position="507"/>
    </location>
</feature>
<keyword evidence="1" id="KW-0472">Membrane</keyword>
<dbReference type="Gene3D" id="3.40.720.10">
    <property type="entry name" value="Alkaline Phosphatase, subunit A"/>
    <property type="match status" value="1"/>
</dbReference>
<comment type="caution">
    <text evidence="3">The sequence shown here is derived from an EMBL/GenBank/DDBJ whole genome shotgun (WGS) entry which is preliminary data.</text>
</comment>
<dbReference type="AlphaFoldDB" id="A0A4Y4CUJ3"/>
<evidence type="ECO:0000313" key="4">
    <source>
        <dbReference type="Proteomes" id="UP000318422"/>
    </source>
</evidence>
<sequence>MSPKSTPAPHRQQAFRARLALFAAALCPLAIWLISSGRLARPGETAAWALLCALLMASAPGRWMRPFAYAQLLLLPLTLAWVGAVASTGMGPSIASLESVTAGAYKEVRTALEVVLRAPGFALTAGATLLLSAVAARLAHRQRWEADGRSGLLFLVLLLPASAAVLDAAGLHGFARLAGPEARVSVPWLSHLEMMKASLNQLVMPGAQARDAQPVRSALGVAPAFRTEAGVAVLIIGESLRADALLKPGRGPGSAELQRRLDDGLGVRLPDACAGGNGTFIAVPKLLTAAPAEAPPSDTHRPSLLALARAGGAKTAYINNHEIWVMPEAGHDLVQKISSTETNSYDEVATEAVENFIRREEGSPSLAIVLHLYGQHFFYEDRYPSGLFEPEPAPASPSELEELRYQRAAEYGAQVLARAARMLDGLPTPAYLVFTSDHGENLPSDHNGKRFHAGPVNSRPDTLVPALVLWNRAFAQSGRQHRLEALQGTALITHHDLARAWLALLGAPGRLTPATEPMTWGAVTAGLPAGPLRCGDLPP</sequence>
<protein>
    <recommendedName>
        <fullName evidence="2">Sulfatase N-terminal domain-containing protein</fullName>
    </recommendedName>
</protein>
<dbReference type="RefSeq" id="WP_141353017.1">
    <property type="nucleotide sequence ID" value="NZ_BJNV01000047.1"/>
</dbReference>
<dbReference type="InterPro" id="IPR017850">
    <property type="entry name" value="Alkaline_phosphatase_core_sf"/>
</dbReference>
<keyword evidence="1" id="KW-0812">Transmembrane</keyword>
<reference evidence="3 4" key="1">
    <citation type="submission" date="2019-06" db="EMBL/GenBank/DDBJ databases">
        <title>Whole genome shotgun sequence of Zoogloea ramigera NBRC 15342.</title>
        <authorList>
            <person name="Hosoyama A."/>
            <person name="Uohara A."/>
            <person name="Ohji S."/>
            <person name="Ichikawa N."/>
        </authorList>
    </citation>
    <scope>NUCLEOTIDE SEQUENCE [LARGE SCALE GENOMIC DNA]</scope>
    <source>
        <strain evidence="3 4">NBRC 15342</strain>
    </source>
</reference>
<evidence type="ECO:0000259" key="2">
    <source>
        <dbReference type="Pfam" id="PF00884"/>
    </source>
</evidence>
<accession>A0A4Y4CUJ3</accession>
<dbReference type="PANTHER" id="PTHR30443">
    <property type="entry name" value="INNER MEMBRANE PROTEIN"/>
    <property type="match status" value="1"/>
</dbReference>
<keyword evidence="4" id="KW-1185">Reference proteome</keyword>
<dbReference type="GO" id="GO:0009244">
    <property type="term" value="P:lipopolysaccharide core region biosynthetic process"/>
    <property type="evidence" value="ECO:0007669"/>
    <property type="project" value="TreeGrafter"/>
</dbReference>
<dbReference type="Proteomes" id="UP000318422">
    <property type="component" value="Unassembled WGS sequence"/>
</dbReference>
<keyword evidence="1" id="KW-1133">Transmembrane helix</keyword>
<dbReference type="PANTHER" id="PTHR30443:SF2">
    <property type="entry name" value="PHOSPHOETHANOLAMINE TRANSFERASE EPTC"/>
    <property type="match status" value="1"/>
</dbReference>
<gene>
    <name evidence="3" type="ORF">ZRA01_26540</name>
</gene>